<dbReference type="Pfam" id="PF00179">
    <property type="entry name" value="UQ_con"/>
    <property type="match status" value="1"/>
</dbReference>
<dbReference type="OrthoDB" id="7851174at2759"/>
<feature type="domain" description="UBC core" evidence="1">
    <location>
        <begin position="71"/>
        <end position="223"/>
    </location>
</feature>
<protein>
    <recommendedName>
        <fullName evidence="1">UBC core domain-containing protein</fullName>
    </recommendedName>
</protein>
<reference evidence="2 3" key="1">
    <citation type="submission" date="2018-11" db="EMBL/GenBank/DDBJ databases">
        <authorList>
            <consortium name="Pathogen Informatics"/>
        </authorList>
    </citation>
    <scope>NUCLEOTIDE SEQUENCE [LARGE SCALE GENOMIC DNA]</scope>
</reference>
<dbReference type="SUPFAM" id="SSF54495">
    <property type="entry name" value="UBC-like"/>
    <property type="match status" value="1"/>
</dbReference>
<dbReference type="InterPro" id="IPR016135">
    <property type="entry name" value="UBQ-conjugating_enzyme/RWD"/>
</dbReference>
<dbReference type="PANTHER" id="PTHR24068">
    <property type="entry name" value="UBIQUITIN-CONJUGATING ENZYME E2"/>
    <property type="match status" value="1"/>
</dbReference>
<keyword evidence="3" id="KW-1185">Reference proteome</keyword>
<accession>A0A3P6MYN8</accession>
<name>A0A3P6MYN8_ANISI</name>
<dbReference type="Gene3D" id="3.10.110.10">
    <property type="entry name" value="Ubiquitin Conjugating Enzyme"/>
    <property type="match status" value="1"/>
</dbReference>
<dbReference type="AlphaFoldDB" id="A0A3P6MYN8"/>
<gene>
    <name evidence="2" type="ORF">ASIM_LOCUS89</name>
</gene>
<evidence type="ECO:0000313" key="2">
    <source>
        <dbReference type="EMBL" id="VDK17355.1"/>
    </source>
</evidence>
<dbReference type="InterPro" id="IPR000608">
    <property type="entry name" value="UBC"/>
</dbReference>
<sequence length="223" mass="25546">MHQEIVHRLTIIRQVKQEFAHHESFEVRIFVGFHVSPDLKFTTRTNLPLPKGSDIQNRNSVPASCWQTSTGWDRRVLGNSCSLEQLEHNAPKGCCAKPKGDDLFEWVAVIEGPEDTVYRGGIFFIELHIPDDYPFHPPTVHFNVVFLTQIYHCNISRGMVCADILRHGWTPSMTISTILQAIVSLLYVCNPADPLVPTIAEQYLNDRVKFEKMARLWTLRYAS</sequence>
<dbReference type="PROSITE" id="PS50127">
    <property type="entry name" value="UBC_2"/>
    <property type="match status" value="1"/>
</dbReference>
<evidence type="ECO:0000259" key="1">
    <source>
        <dbReference type="PROSITE" id="PS50127"/>
    </source>
</evidence>
<dbReference type="SMART" id="SM00212">
    <property type="entry name" value="UBCc"/>
    <property type="match status" value="1"/>
</dbReference>
<evidence type="ECO:0000313" key="3">
    <source>
        <dbReference type="Proteomes" id="UP000267096"/>
    </source>
</evidence>
<proteinExistence type="predicted"/>
<organism evidence="2 3">
    <name type="scientific">Anisakis simplex</name>
    <name type="common">Herring worm</name>
    <dbReference type="NCBI Taxonomy" id="6269"/>
    <lineage>
        <taxon>Eukaryota</taxon>
        <taxon>Metazoa</taxon>
        <taxon>Ecdysozoa</taxon>
        <taxon>Nematoda</taxon>
        <taxon>Chromadorea</taxon>
        <taxon>Rhabditida</taxon>
        <taxon>Spirurina</taxon>
        <taxon>Ascaridomorpha</taxon>
        <taxon>Ascaridoidea</taxon>
        <taxon>Anisakidae</taxon>
        <taxon>Anisakis</taxon>
        <taxon>Anisakis simplex complex</taxon>
    </lineage>
</organism>
<dbReference type="EMBL" id="UYRR01000021">
    <property type="protein sequence ID" value="VDK17355.1"/>
    <property type="molecule type" value="Genomic_DNA"/>
</dbReference>
<dbReference type="Proteomes" id="UP000267096">
    <property type="component" value="Unassembled WGS sequence"/>
</dbReference>